<comment type="caution">
    <text evidence="2">The sequence shown here is derived from an EMBL/GenBank/DDBJ whole genome shotgun (WGS) entry which is preliminary data.</text>
</comment>
<feature type="transmembrane region" description="Helical" evidence="1">
    <location>
        <begin position="12"/>
        <end position="31"/>
    </location>
</feature>
<proteinExistence type="predicted"/>
<keyword evidence="1" id="KW-0812">Transmembrane</keyword>
<accession>A0ABW5MFT5</accession>
<protein>
    <submittedName>
        <fullName evidence="2">Uncharacterized protein</fullName>
    </submittedName>
</protein>
<dbReference type="EMBL" id="JBHULL010000003">
    <property type="protein sequence ID" value="MFD2581508.1"/>
    <property type="molecule type" value="Genomic_DNA"/>
</dbReference>
<reference evidence="3" key="1">
    <citation type="journal article" date="2019" name="Int. J. Syst. Evol. Microbiol.">
        <title>The Global Catalogue of Microorganisms (GCM) 10K type strain sequencing project: providing services to taxonomists for standard genome sequencing and annotation.</title>
        <authorList>
            <consortium name="The Broad Institute Genomics Platform"/>
            <consortium name="The Broad Institute Genome Sequencing Center for Infectious Disease"/>
            <person name="Wu L."/>
            <person name="Ma J."/>
        </authorList>
    </citation>
    <scope>NUCLEOTIDE SEQUENCE [LARGE SCALE GENOMIC DNA]</scope>
    <source>
        <strain evidence="3">KCTC 42866</strain>
    </source>
</reference>
<dbReference type="RefSeq" id="WP_379074901.1">
    <property type="nucleotide sequence ID" value="NZ_JBHULL010000003.1"/>
</dbReference>
<dbReference type="Proteomes" id="UP001597461">
    <property type="component" value="Unassembled WGS sequence"/>
</dbReference>
<keyword evidence="1" id="KW-1133">Transmembrane helix</keyword>
<organism evidence="2 3">
    <name type="scientific">Pedobacter vanadiisoli</name>
    <dbReference type="NCBI Taxonomy" id="1761975"/>
    <lineage>
        <taxon>Bacteria</taxon>
        <taxon>Pseudomonadati</taxon>
        <taxon>Bacteroidota</taxon>
        <taxon>Sphingobacteriia</taxon>
        <taxon>Sphingobacteriales</taxon>
        <taxon>Sphingobacteriaceae</taxon>
        <taxon>Pedobacter</taxon>
    </lineage>
</organism>
<sequence>MGLSIDKKQAATIVVATVLAAVILFFLQKWLVKKVKTPNGETASFVGHPSIGYL</sequence>
<keyword evidence="3" id="KW-1185">Reference proteome</keyword>
<keyword evidence="1" id="KW-0472">Membrane</keyword>
<evidence type="ECO:0000256" key="1">
    <source>
        <dbReference type="SAM" id="Phobius"/>
    </source>
</evidence>
<name>A0ABW5MFT5_9SPHI</name>
<gene>
    <name evidence="2" type="ORF">ACFSR6_03340</name>
</gene>
<evidence type="ECO:0000313" key="2">
    <source>
        <dbReference type="EMBL" id="MFD2581508.1"/>
    </source>
</evidence>
<evidence type="ECO:0000313" key="3">
    <source>
        <dbReference type="Proteomes" id="UP001597461"/>
    </source>
</evidence>